<feature type="signal peptide" evidence="1">
    <location>
        <begin position="1"/>
        <end position="27"/>
    </location>
</feature>
<evidence type="ECO:0000313" key="2">
    <source>
        <dbReference type="EMBL" id="OCA14811.1"/>
    </source>
</evidence>
<proteinExistence type="predicted"/>
<sequence>MVVSFLFSSHGLFSLVCLTSCPVTSDAVPRFGLIQKLSKRGLDRTEGRTVGRFSPTFTRTEPEKRISNLAEYHRDL</sequence>
<accession>A0A1B8XVX6</accession>
<dbReference type="EMBL" id="KV461166">
    <property type="protein sequence ID" value="OCA14811.1"/>
    <property type="molecule type" value="Genomic_DNA"/>
</dbReference>
<feature type="chain" id="PRO_5008619321" description="Secreted protein" evidence="1">
    <location>
        <begin position="28"/>
        <end position="76"/>
    </location>
</feature>
<evidence type="ECO:0008006" key="3">
    <source>
        <dbReference type="Google" id="ProtNLM"/>
    </source>
</evidence>
<organism evidence="2">
    <name type="scientific">Xenopus tropicalis</name>
    <name type="common">Western clawed frog</name>
    <name type="synonym">Silurana tropicalis</name>
    <dbReference type="NCBI Taxonomy" id="8364"/>
    <lineage>
        <taxon>Eukaryota</taxon>
        <taxon>Metazoa</taxon>
        <taxon>Chordata</taxon>
        <taxon>Craniata</taxon>
        <taxon>Vertebrata</taxon>
        <taxon>Euteleostomi</taxon>
        <taxon>Amphibia</taxon>
        <taxon>Batrachia</taxon>
        <taxon>Anura</taxon>
        <taxon>Pipoidea</taxon>
        <taxon>Pipidae</taxon>
        <taxon>Xenopodinae</taxon>
        <taxon>Xenopus</taxon>
        <taxon>Silurana</taxon>
    </lineage>
</organism>
<reference evidence="2" key="1">
    <citation type="submission" date="2009-11" db="EMBL/GenBank/DDBJ databases">
        <authorList>
            <consortium name="US DOE Joint Genome Institute (JGI-PGF)"/>
            <person name="Ottilar R."/>
            <person name="Schmutz J."/>
            <person name="Salamov A."/>
            <person name="Cheng J.F."/>
            <person name="Lucas S."/>
            <person name="Pitluck S."/>
            <person name="Gundlach H."/>
            <person name="Guo Y."/>
            <person name="Haberer G."/>
            <person name="Nasrallah J."/>
            <person name="Mayer K.F.X."/>
            <person name="van de Peer Y."/>
            <person name="Weigel D."/>
            <person name="Grigoriev I.V."/>
        </authorList>
    </citation>
    <scope>NUCLEOTIDE SEQUENCE</scope>
    <source>
        <strain evidence="2">Nigerian</strain>
    </source>
</reference>
<name>A0A1B8XVX6_XENTR</name>
<protein>
    <recommendedName>
        <fullName evidence="3">Secreted protein</fullName>
    </recommendedName>
</protein>
<reference evidence="2" key="2">
    <citation type="journal article" date="2010" name="Science">
        <title>The genome of the Western clawed frog Xenopus tropicalis.</title>
        <authorList>
            <person name="Hellsten U."/>
            <person name="Harland R.M."/>
            <person name="Gilchrist M.J."/>
            <person name="Hendrix D."/>
            <person name="Jurka J."/>
            <person name="Kapitonov V."/>
            <person name="Ovcharenko I."/>
            <person name="Putnam N.H."/>
            <person name="Shu S."/>
            <person name="Taher L."/>
            <person name="Blitz I.L."/>
            <person name="Blumberg B."/>
            <person name="Dichmann D.S."/>
            <person name="Dubchak I."/>
            <person name="Amaya E."/>
            <person name="Detter J.C."/>
            <person name="Fletcher R."/>
            <person name="Gerhard D.S."/>
            <person name="Goodstein D."/>
            <person name="Graves T."/>
            <person name="Grigoriev I.V."/>
            <person name="Grimwood J."/>
            <person name="Kawashima T."/>
            <person name="Lindquist E."/>
            <person name="Lucas S.M."/>
            <person name="Mead P.E."/>
            <person name="Mitros T."/>
            <person name="Ogino H."/>
            <person name="Ohta Y."/>
            <person name="Poliakov A.V."/>
            <person name="Pollet N."/>
            <person name="Robert J."/>
            <person name="Salamov A."/>
            <person name="Sater A.K."/>
            <person name="Schmutz J."/>
            <person name="Terry A."/>
            <person name="Vize P.D."/>
            <person name="Warren W.C."/>
            <person name="Wells D."/>
            <person name="Wills A."/>
            <person name="Wilson R.K."/>
            <person name="Zimmerman L.B."/>
            <person name="Zorn A.M."/>
            <person name="Grainger R."/>
            <person name="Grammer T."/>
            <person name="Khokha M.K."/>
            <person name="Richardson P.M."/>
            <person name="Rokhsar D.S."/>
        </authorList>
    </citation>
    <scope>NUCLEOTIDE SEQUENCE [LARGE SCALE GENOMIC DNA]</scope>
    <source>
        <strain evidence="2">Nigerian</strain>
    </source>
</reference>
<dbReference type="AlphaFoldDB" id="A0A1B8XVX6"/>
<keyword evidence="1" id="KW-0732">Signal</keyword>
<evidence type="ECO:0000256" key="1">
    <source>
        <dbReference type="SAM" id="SignalP"/>
    </source>
</evidence>
<gene>
    <name evidence="2" type="ORF">XENTR_v90025812mg</name>
</gene>
<reference evidence="2" key="3">
    <citation type="submission" date="2016-05" db="EMBL/GenBank/DDBJ databases">
        <title>WGS assembly of Xenopus tropicalis.</title>
        <authorList>
            <person name="Sessions A."/>
            <person name="Jenkins J."/>
            <person name="Mitros T."/>
            <person name="Lyons J.T."/>
            <person name="Dichmann D.S."/>
            <person name="Robert J."/>
            <person name="Harland R.M."/>
            <person name="Rokhsar D.S."/>
        </authorList>
    </citation>
    <scope>NUCLEOTIDE SEQUENCE</scope>
    <source>
        <strain evidence="2">Nigerian</strain>
    </source>
</reference>